<accession>A0A250DGJ0</accession>
<feature type="region of interest" description="Disordered" evidence="1">
    <location>
        <begin position="1"/>
        <end position="21"/>
    </location>
</feature>
<evidence type="ECO:0000313" key="3">
    <source>
        <dbReference type="EMBL" id="ATA53478.1"/>
    </source>
</evidence>
<evidence type="ECO:0000313" key="4">
    <source>
        <dbReference type="Proteomes" id="UP000217154"/>
    </source>
</evidence>
<feature type="transmembrane region" description="Helical" evidence="2">
    <location>
        <begin position="30"/>
        <end position="50"/>
    </location>
</feature>
<feature type="transmembrane region" description="Helical" evidence="2">
    <location>
        <begin position="62"/>
        <end position="81"/>
    </location>
</feature>
<sequence length="173" mass="19154">MSDARPGDAPNDQPATTEGGPLESAAFPPLLRTLAVVLVVDLFAFALWSLPSLRTTSWSATSLFVFGVAGLCVIWVGYWIVYSRTRLEGDVLTQTWLWNKRVSAQDVAQLKLVHIRMLERVIAPRLLVRRRFGGITWFHAYDPQVLIAFGEQVAMRTLPSAPPPSPDPDPASK</sequence>
<protein>
    <submittedName>
        <fullName evidence="3">Uncharacterized protein</fullName>
    </submittedName>
</protein>
<keyword evidence="2" id="KW-0472">Membrane</keyword>
<evidence type="ECO:0000256" key="2">
    <source>
        <dbReference type="SAM" id="Phobius"/>
    </source>
</evidence>
<proteinExistence type="predicted"/>
<dbReference type="EMBL" id="CP023284">
    <property type="protein sequence ID" value="ATA53478.1"/>
    <property type="molecule type" value="Genomic_DNA"/>
</dbReference>
<name>A0A250DGJ0_9BURK</name>
<evidence type="ECO:0000256" key="1">
    <source>
        <dbReference type="SAM" id="MobiDB-lite"/>
    </source>
</evidence>
<organism evidence="3 4">
    <name type="scientific">Variovorax boronicumulans</name>
    <dbReference type="NCBI Taxonomy" id="436515"/>
    <lineage>
        <taxon>Bacteria</taxon>
        <taxon>Pseudomonadati</taxon>
        <taxon>Pseudomonadota</taxon>
        <taxon>Betaproteobacteria</taxon>
        <taxon>Burkholderiales</taxon>
        <taxon>Comamonadaceae</taxon>
        <taxon>Variovorax</taxon>
    </lineage>
</organism>
<gene>
    <name evidence="3" type="ORF">CKY39_09820</name>
</gene>
<dbReference type="KEGG" id="vbo:CKY39_09820"/>
<keyword evidence="2" id="KW-0812">Transmembrane</keyword>
<dbReference type="AlphaFoldDB" id="A0A250DGJ0"/>
<dbReference type="Proteomes" id="UP000217154">
    <property type="component" value="Chromosome"/>
</dbReference>
<reference evidence="3 4" key="1">
    <citation type="submission" date="2017-09" db="EMBL/GenBank/DDBJ databases">
        <title>The diverse metabolic capabilities of V. boronicumulans make it an excellent choice for continued studies on novel biodegradation.</title>
        <authorList>
            <person name="Sun S."/>
        </authorList>
    </citation>
    <scope>NUCLEOTIDE SEQUENCE [LARGE SCALE GENOMIC DNA]</scope>
    <source>
        <strain evidence="3 4">J1</strain>
    </source>
</reference>
<dbReference type="RefSeq" id="WP_095744302.1">
    <property type="nucleotide sequence ID" value="NZ_CP023284.1"/>
</dbReference>
<keyword evidence="2" id="KW-1133">Transmembrane helix</keyword>